<organism evidence="1 2">
    <name type="scientific">Protopolystoma xenopodis</name>
    <dbReference type="NCBI Taxonomy" id="117903"/>
    <lineage>
        <taxon>Eukaryota</taxon>
        <taxon>Metazoa</taxon>
        <taxon>Spiralia</taxon>
        <taxon>Lophotrochozoa</taxon>
        <taxon>Platyhelminthes</taxon>
        <taxon>Monogenea</taxon>
        <taxon>Polyopisthocotylea</taxon>
        <taxon>Polystomatidea</taxon>
        <taxon>Polystomatidae</taxon>
        <taxon>Protopolystoma</taxon>
    </lineage>
</organism>
<dbReference type="EMBL" id="CAAALY010127268">
    <property type="protein sequence ID" value="VEL31852.1"/>
    <property type="molecule type" value="Genomic_DNA"/>
</dbReference>
<dbReference type="AlphaFoldDB" id="A0A3S5CS24"/>
<gene>
    <name evidence="1" type="ORF">PXEA_LOCUS25292</name>
</gene>
<sequence>MPEMKAKRRGFQRRLNLLLPSQEQIRCLRLDMIPDLTLPLGHLSFAFPGNIHYANNSRHFGYQPRQC</sequence>
<dbReference type="Proteomes" id="UP000784294">
    <property type="component" value="Unassembled WGS sequence"/>
</dbReference>
<protein>
    <submittedName>
        <fullName evidence="1">Uncharacterized protein</fullName>
    </submittedName>
</protein>
<evidence type="ECO:0000313" key="2">
    <source>
        <dbReference type="Proteomes" id="UP000784294"/>
    </source>
</evidence>
<accession>A0A3S5CS24</accession>
<keyword evidence="2" id="KW-1185">Reference proteome</keyword>
<name>A0A3S5CS24_9PLAT</name>
<comment type="caution">
    <text evidence="1">The sequence shown here is derived from an EMBL/GenBank/DDBJ whole genome shotgun (WGS) entry which is preliminary data.</text>
</comment>
<reference evidence="1" key="1">
    <citation type="submission" date="2018-11" db="EMBL/GenBank/DDBJ databases">
        <authorList>
            <consortium name="Pathogen Informatics"/>
        </authorList>
    </citation>
    <scope>NUCLEOTIDE SEQUENCE</scope>
</reference>
<evidence type="ECO:0000313" key="1">
    <source>
        <dbReference type="EMBL" id="VEL31852.1"/>
    </source>
</evidence>
<proteinExistence type="predicted"/>